<dbReference type="PANTHER" id="PTHR11527">
    <property type="entry name" value="HEAT-SHOCK PROTEIN 20 FAMILY MEMBER"/>
    <property type="match status" value="1"/>
</dbReference>
<evidence type="ECO:0000256" key="1">
    <source>
        <dbReference type="PROSITE-ProRule" id="PRU00285"/>
    </source>
</evidence>
<feature type="domain" description="SHSP" evidence="3">
    <location>
        <begin position="34"/>
        <end position="146"/>
    </location>
</feature>
<evidence type="ECO:0000256" key="2">
    <source>
        <dbReference type="RuleBase" id="RU003616"/>
    </source>
</evidence>
<dbReference type="PROSITE" id="PS01031">
    <property type="entry name" value="SHSP"/>
    <property type="match status" value="1"/>
</dbReference>
<dbReference type="HOGENOM" id="CLU_046737_12_2_3"/>
<dbReference type="CDD" id="cd06464">
    <property type="entry name" value="ACD_sHsps-like"/>
    <property type="match status" value="1"/>
</dbReference>
<reference evidence="4" key="1">
    <citation type="submission" date="2009-01" db="EMBL/GenBank/DDBJ databases">
        <title>Complete sequence of chromosome Cyanothece sp. PCC 7425.</title>
        <authorList>
            <consortium name="US DOE Joint Genome Institute"/>
            <person name="Lucas S."/>
            <person name="Copeland A."/>
            <person name="Lapidus A."/>
            <person name="Glavina del Rio T."/>
            <person name="Dalin E."/>
            <person name="Tice H."/>
            <person name="Bruce D."/>
            <person name="Goodwin L."/>
            <person name="Pitluck S."/>
            <person name="Sims D."/>
            <person name="Meineke L."/>
            <person name="Brettin T."/>
            <person name="Detter J.C."/>
            <person name="Han C."/>
            <person name="Larimer F."/>
            <person name="Land M."/>
            <person name="Hauser L."/>
            <person name="Kyrpides N."/>
            <person name="Ovchinnikova G."/>
            <person name="Liberton M."/>
            <person name="Stoeckel J."/>
            <person name="Banerjee A."/>
            <person name="Singh A."/>
            <person name="Page L."/>
            <person name="Sato H."/>
            <person name="Zhao L."/>
            <person name="Sherman L."/>
            <person name="Pakrasi H."/>
            <person name="Richardson P."/>
        </authorList>
    </citation>
    <scope>NUCLEOTIDE SEQUENCE</scope>
    <source>
        <strain evidence="4">PCC 7425</strain>
    </source>
</reference>
<dbReference type="EMBL" id="CP001344">
    <property type="protein sequence ID" value="ACL46442.1"/>
    <property type="molecule type" value="Genomic_DNA"/>
</dbReference>
<dbReference type="InterPro" id="IPR008978">
    <property type="entry name" value="HSP20-like_chaperone"/>
</dbReference>
<organism evidence="4">
    <name type="scientific">Cyanothece sp. (strain PCC 7425 / ATCC 29141)</name>
    <dbReference type="NCBI Taxonomy" id="395961"/>
    <lineage>
        <taxon>Bacteria</taxon>
        <taxon>Bacillati</taxon>
        <taxon>Cyanobacteriota</taxon>
        <taxon>Cyanophyceae</taxon>
        <taxon>Gomontiellales</taxon>
        <taxon>Cyanothecaceae</taxon>
        <taxon>Cyanothece</taxon>
    </lineage>
</organism>
<dbReference type="OrthoDB" id="9811615at2"/>
<dbReference type="eggNOG" id="COG0071">
    <property type="taxonomic scope" value="Bacteria"/>
</dbReference>
<gene>
    <name evidence="4" type="ordered locus">Cyan7425_4128</name>
</gene>
<sequence length="154" mass="17611">MALMRLQPIYGLNTFKRDFDRMFDQLSNLTWEGLDVNSQTPAIELKETETDVILRAEVPGMSAENLDVQVTRNAVAITGENRHEQKSETKGYFHSEFRYGRFQRIVPLPVKVENDQVKAEFKDGILTLTLPKAADERRKVVKVNLGETQTVEAQ</sequence>
<dbReference type="SUPFAM" id="SSF49764">
    <property type="entry name" value="HSP20-like chaperones"/>
    <property type="match status" value="1"/>
</dbReference>
<dbReference type="AlphaFoldDB" id="B8HWL6"/>
<protein>
    <submittedName>
        <fullName evidence="4">Heat shock protein Hsp20</fullName>
    </submittedName>
</protein>
<accession>B8HWL6</accession>
<dbReference type="KEGG" id="cyn:Cyan7425_4128"/>
<proteinExistence type="inferred from homology"/>
<keyword evidence="4" id="KW-0346">Stress response</keyword>
<dbReference type="InterPro" id="IPR002068">
    <property type="entry name" value="A-crystallin/Hsp20_dom"/>
</dbReference>
<name>B8HWL6_CYAP4</name>
<comment type="similarity">
    <text evidence="1 2">Belongs to the small heat shock protein (HSP20) family.</text>
</comment>
<evidence type="ECO:0000313" key="4">
    <source>
        <dbReference type="EMBL" id="ACL46442.1"/>
    </source>
</evidence>
<dbReference type="Gene3D" id="2.60.40.790">
    <property type="match status" value="1"/>
</dbReference>
<evidence type="ECO:0000259" key="3">
    <source>
        <dbReference type="PROSITE" id="PS01031"/>
    </source>
</evidence>
<dbReference type="Pfam" id="PF00011">
    <property type="entry name" value="HSP20"/>
    <property type="match status" value="1"/>
</dbReference>
<dbReference type="InterPro" id="IPR031107">
    <property type="entry name" value="Small_HSP"/>
</dbReference>
<dbReference type="STRING" id="395961.Cyan7425_4128"/>